<evidence type="ECO:0000313" key="2">
    <source>
        <dbReference type="EMBL" id="KAJ7319292.1"/>
    </source>
</evidence>
<gene>
    <name evidence="2" type="ORF">DFH08DRAFT_942256</name>
</gene>
<dbReference type="EMBL" id="JARIHO010000054">
    <property type="protein sequence ID" value="KAJ7319292.1"/>
    <property type="molecule type" value="Genomic_DNA"/>
</dbReference>
<dbReference type="SUPFAM" id="SSF81383">
    <property type="entry name" value="F-box domain"/>
    <property type="match status" value="1"/>
</dbReference>
<sequence length="475" mass="54227">MSPLDSLANELRMHICSFPRHHDLCTLMRVNRAFHSLIEPMLYSNMELHRPGYHEHCRYPDAISSGERRNYHENDAGDYPEDTFYQDLRYIAQAFDFLKVFENLDGDNIQPCVRTSRSQAIANQVRFLCIETDLYHDNDKQKLVDPWGTIASFRNLEHLELTVGWPYDYKDWDSAAQAFASMDHPPLDKLRTVRLRGYLPKGFVQYVCQGAMGIIDLELALLDRPIGSSKYDERKNPLPGWKHIEPEIDGDAWLDGEDEDTASDKDSDGEDFEHEECVAPRALPTLLDSGIDLAAHFSSLTRLTLCRPAESLNPVSDIQSVYVSLKSDLAILSEWAAVIRATRGTLEHLVLDQRPFAEHIERDSTGDVEFLVRYPYGPGYERFVEHCLPALLEEIKWPNLKSIRLYGFDVPPEMAEKHSLHVKPQKLGLQVEARFKPLGVDVRSGLGRRMLYEEESGVVGPREDGLGGWVGKDEE</sequence>
<name>A0AAD6ZES8_9AGAR</name>
<feature type="region of interest" description="Disordered" evidence="1">
    <location>
        <begin position="251"/>
        <end position="274"/>
    </location>
</feature>
<comment type="caution">
    <text evidence="2">The sequence shown here is derived from an EMBL/GenBank/DDBJ whole genome shotgun (WGS) entry which is preliminary data.</text>
</comment>
<reference evidence="2" key="1">
    <citation type="submission" date="2023-03" db="EMBL/GenBank/DDBJ databases">
        <title>Massive genome expansion in bonnet fungi (Mycena s.s.) driven by repeated elements and novel gene families across ecological guilds.</title>
        <authorList>
            <consortium name="Lawrence Berkeley National Laboratory"/>
            <person name="Harder C.B."/>
            <person name="Miyauchi S."/>
            <person name="Viragh M."/>
            <person name="Kuo A."/>
            <person name="Thoen E."/>
            <person name="Andreopoulos B."/>
            <person name="Lu D."/>
            <person name="Skrede I."/>
            <person name="Drula E."/>
            <person name="Henrissat B."/>
            <person name="Morin E."/>
            <person name="Kohler A."/>
            <person name="Barry K."/>
            <person name="LaButti K."/>
            <person name="Morin E."/>
            <person name="Salamov A."/>
            <person name="Lipzen A."/>
            <person name="Mereny Z."/>
            <person name="Hegedus B."/>
            <person name="Baldrian P."/>
            <person name="Stursova M."/>
            <person name="Weitz H."/>
            <person name="Taylor A."/>
            <person name="Grigoriev I.V."/>
            <person name="Nagy L.G."/>
            <person name="Martin F."/>
            <person name="Kauserud H."/>
        </authorList>
    </citation>
    <scope>NUCLEOTIDE SEQUENCE</scope>
    <source>
        <strain evidence="2">CBHHK002</strain>
    </source>
</reference>
<dbReference type="InterPro" id="IPR036047">
    <property type="entry name" value="F-box-like_dom_sf"/>
</dbReference>
<accession>A0AAD6ZES8</accession>
<evidence type="ECO:0000256" key="1">
    <source>
        <dbReference type="SAM" id="MobiDB-lite"/>
    </source>
</evidence>
<evidence type="ECO:0000313" key="3">
    <source>
        <dbReference type="Proteomes" id="UP001218218"/>
    </source>
</evidence>
<organism evidence="2 3">
    <name type="scientific">Mycena albidolilacea</name>
    <dbReference type="NCBI Taxonomy" id="1033008"/>
    <lineage>
        <taxon>Eukaryota</taxon>
        <taxon>Fungi</taxon>
        <taxon>Dikarya</taxon>
        <taxon>Basidiomycota</taxon>
        <taxon>Agaricomycotina</taxon>
        <taxon>Agaricomycetes</taxon>
        <taxon>Agaricomycetidae</taxon>
        <taxon>Agaricales</taxon>
        <taxon>Marasmiineae</taxon>
        <taxon>Mycenaceae</taxon>
        <taxon>Mycena</taxon>
    </lineage>
</organism>
<evidence type="ECO:0008006" key="4">
    <source>
        <dbReference type="Google" id="ProtNLM"/>
    </source>
</evidence>
<dbReference type="AlphaFoldDB" id="A0AAD6ZES8"/>
<dbReference type="CDD" id="cd09917">
    <property type="entry name" value="F-box_SF"/>
    <property type="match status" value="1"/>
</dbReference>
<protein>
    <recommendedName>
        <fullName evidence="4">F-box domain-containing protein</fullName>
    </recommendedName>
</protein>
<keyword evidence="3" id="KW-1185">Reference proteome</keyword>
<dbReference type="Proteomes" id="UP001218218">
    <property type="component" value="Unassembled WGS sequence"/>
</dbReference>
<proteinExistence type="predicted"/>